<keyword evidence="9" id="KW-0812">Transmembrane</keyword>
<evidence type="ECO:0000256" key="9">
    <source>
        <dbReference type="SAM" id="Phobius"/>
    </source>
</evidence>
<evidence type="ECO:0000256" key="6">
    <source>
        <dbReference type="ARBA" id="ARBA00022777"/>
    </source>
</evidence>
<evidence type="ECO:0000256" key="2">
    <source>
        <dbReference type="ARBA" id="ARBA00022527"/>
    </source>
</evidence>
<dbReference type="InterPro" id="IPR011009">
    <property type="entry name" value="Kinase-like_dom_sf"/>
</dbReference>
<evidence type="ECO:0000256" key="5">
    <source>
        <dbReference type="ARBA" id="ARBA00022741"/>
    </source>
</evidence>
<feature type="domain" description="Protein kinase" evidence="11">
    <location>
        <begin position="325"/>
        <end position="600"/>
    </location>
</feature>
<gene>
    <name evidence="12" type="ORF">Tco_0770913</name>
</gene>
<dbReference type="Pfam" id="PF07714">
    <property type="entry name" value="PK_Tyr_Ser-Thr"/>
    <property type="match status" value="1"/>
</dbReference>
<keyword evidence="4 10" id="KW-0732">Signal</keyword>
<organism evidence="12 13">
    <name type="scientific">Tanacetum coccineum</name>
    <dbReference type="NCBI Taxonomy" id="301880"/>
    <lineage>
        <taxon>Eukaryota</taxon>
        <taxon>Viridiplantae</taxon>
        <taxon>Streptophyta</taxon>
        <taxon>Embryophyta</taxon>
        <taxon>Tracheophyta</taxon>
        <taxon>Spermatophyta</taxon>
        <taxon>Magnoliopsida</taxon>
        <taxon>eudicotyledons</taxon>
        <taxon>Gunneridae</taxon>
        <taxon>Pentapetalae</taxon>
        <taxon>asterids</taxon>
        <taxon>campanulids</taxon>
        <taxon>Asterales</taxon>
        <taxon>Asteraceae</taxon>
        <taxon>Asteroideae</taxon>
        <taxon>Anthemideae</taxon>
        <taxon>Anthemidinae</taxon>
        <taxon>Tanacetum</taxon>
    </lineage>
</organism>
<reference evidence="12" key="1">
    <citation type="journal article" date="2022" name="Int. J. Mol. Sci.">
        <title>Draft Genome of Tanacetum Coccineum: Genomic Comparison of Closely Related Tanacetum-Family Plants.</title>
        <authorList>
            <person name="Yamashiro T."/>
            <person name="Shiraishi A."/>
            <person name="Nakayama K."/>
            <person name="Satake H."/>
        </authorList>
    </citation>
    <scope>NUCLEOTIDE SEQUENCE</scope>
</reference>
<name>A0ABQ4ZEK3_9ASTR</name>
<reference evidence="12" key="2">
    <citation type="submission" date="2022-01" db="EMBL/GenBank/DDBJ databases">
        <authorList>
            <person name="Yamashiro T."/>
            <person name="Shiraishi A."/>
            <person name="Satake H."/>
            <person name="Nakayama K."/>
        </authorList>
    </citation>
    <scope>NUCLEOTIDE SEQUENCE</scope>
</reference>
<keyword evidence="9" id="KW-0472">Membrane</keyword>
<feature type="signal peptide" evidence="10">
    <location>
        <begin position="1"/>
        <end position="17"/>
    </location>
</feature>
<proteinExistence type="predicted"/>
<sequence>MLVLVAVLVVHVTCAVASTCPSCGTTPVPYPLSTGPTCGRPLYKILCDKGVLKFNTLNNTYPITSISAKTQRLVIQPPRIIPNTCIMEDYVFNGIQLNASLPFTITDGNTVMYYNCSELISVALDCSSTSPCVTYQNTVANYSACIKTARCCSYTRGSYTNYYFLSITEDRCRAYTSFVNLDESLSINKYPDPGVELMWALPGEPKCTTQAQCDLTSTCKNVPDGTRRCICKSKLRWDAITGQCIKDLRKAKSRHIVIVATTVCVGVITFVTAVYGTFAFIRRQRIKAERQRLARERVEIVGASVGGKSSKIFTSKEIKRATNNFSSGGLLGAGGFGEVYKGILDDGTPVAVKCAKLGNTKSIDQVLNEVRILCQVNHKNLVLLLGCCVELEQPFLVYEYVPNGSLYDHMHGRNKQPLTWPERLGIAHDTAEGLAYLHFSASPPIYHRDIKSSNILLNTKMRAKVADFGLSRLAQTDVTHVTTCAQGTLGYLDPDYYWNYQLTDKSDVYSFGVLLLEILTCQKAIDFTRPTDDVNLVQYIKRVVNEERLVDAIDPMLKINPSPLDMDAMKAFGFLAMSCIEEHRENRPSMKEVAEEIEYIMDGGQTSFHYHAHGDTAANVHRFRHFGHPLPELRNHPADVSSQGLQLDPTLPFNITSGNTIMYLNCSESLLTSPLNCTSTSLCHSYINNSAEASSCSRAPICCTFRTGGSSTQYAIRVRDGGCQAYRSFPNLDYSLPVSRWPAPGVEIQWVSPPEPLCSNQTDCDASSTCLLSSTGGVRRCLCNTGLHWDAIEGVCALDDTCDNRGDCSDSNRTALIAGS</sequence>
<accession>A0ABQ4ZEK3</accession>
<dbReference type="PROSITE" id="PS00107">
    <property type="entry name" value="PROTEIN_KINASE_ATP"/>
    <property type="match status" value="1"/>
</dbReference>
<dbReference type="InterPro" id="IPR025287">
    <property type="entry name" value="WAK_GUB"/>
</dbReference>
<keyword evidence="7 8" id="KW-0067">ATP-binding</keyword>
<dbReference type="InterPro" id="IPR001245">
    <property type="entry name" value="Ser-Thr/Tyr_kinase_cat_dom"/>
</dbReference>
<dbReference type="SMART" id="SM00220">
    <property type="entry name" value="S_TKc"/>
    <property type="match status" value="1"/>
</dbReference>
<evidence type="ECO:0000256" key="1">
    <source>
        <dbReference type="ARBA" id="ARBA00004167"/>
    </source>
</evidence>
<evidence type="ECO:0000259" key="11">
    <source>
        <dbReference type="PROSITE" id="PS50011"/>
    </source>
</evidence>
<keyword evidence="9" id="KW-1133">Transmembrane helix</keyword>
<comment type="caution">
    <text evidence="12">The sequence shown here is derived from an EMBL/GenBank/DDBJ whole genome shotgun (WGS) entry which is preliminary data.</text>
</comment>
<feature type="transmembrane region" description="Helical" evidence="9">
    <location>
        <begin position="256"/>
        <end position="281"/>
    </location>
</feature>
<evidence type="ECO:0000256" key="3">
    <source>
        <dbReference type="ARBA" id="ARBA00022679"/>
    </source>
</evidence>
<feature type="chain" id="PRO_5045709634" evidence="10">
    <location>
        <begin position="18"/>
        <end position="820"/>
    </location>
</feature>
<evidence type="ECO:0000313" key="13">
    <source>
        <dbReference type="Proteomes" id="UP001151760"/>
    </source>
</evidence>
<dbReference type="SUPFAM" id="SSF56112">
    <property type="entry name" value="Protein kinase-like (PK-like)"/>
    <property type="match status" value="1"/>
</dbReference>
<feature type="binding site" evidence="8">
    <location>
        <position position="353"/>
    </location>
    <ligand>
        <name>ATP</name>
        <dbReference type="ChEBI" id="CHEBI:30616"/>
    </ligand>
</feature>
<dbReference type="CDD" id="cd14066">
    <property type="entry name" value="STKc_IRAK"/>
    <property type="match status" value="1"/>
</dbReference>
<protein>
    <submittedName>
        <fullName evidence="12">Wall-associated receptor kinase-like protein 20</fullName>
    </submittedName>
</protein>
<dbReference type="PANTHER" id="PTHR46008:SF25">
    <property type="entry name" value="PROTEIN KINASE DOMAIN-CONTAINING PROTEIN"/>
    <property type="match status" value="1"/>
</dbReference>
<dbReference type="Gene3D" id="3.30.200.20">
    <property type="entry name" value="Phosphorylase Kinase, domain 1"/>
    <property type="match status" value="1"/>
</dbReference>
<dbReference type="PANTHER" id="PTHR46008">
    <property type="entry name" value="LEAF RUST 10 DISEASE-RESISTANCE LOCUS RECEPTOR-LIKE PROTEIN KINASE-LIKE 1.4"/>
    <property type="match status" value="1"/>
</dbReference>
<dbReference type="InterPro" id="IPR008271">
    <property type="entry name" value="Ser/Thr_kinase_AS"/>
</dbReference>
<keyword evidence="5 8" id="KW-0547">Nucleotide-binding</keyword>
<dbReference type="PROSITE" id="PS50011">
    <property type="entry name" value="PROTEIN_KINASE_DOM"/>
    <property type="match status" value="1"/>
</dbReference>
<dbReference type="Gene3D" id="1.10.510.10">
    <property type="entry name" value="Transferase(Phosphotransferase) domain 1"/>
    <property type="match status" value="1"/>
</dbReference>
<evidence type="ECO:0000256" key="10">
    <source>
        <dbReference type="SAM" id="SignalP"/>
    </source>
</evidence>
<keyword evidence="3" id="KW-0808">Transferase</keyword>
<dbReference type="Pfam" id="PF13947">
    <property type="entry name" value="GUB_WAK_bind"/>
    <property type="match status" value="1"/>
</dbReference>
<evidence type="ECO:0000256" key="4">
    <source>
        <dbReference type="ARBA" id="ARBA00022729"/>
    </source>
</evidence>
<evidence type="ECO:0000256" key="7">
    <source>
        <dbReference type="ARBA" id="ARBA00022840"/>
    </source>
</evidence>
<comment type="subcellular location">
    <subcellularLocation>
        <location evidence="1">Membrane</location>
        <topology evidence="1">Single-pass membrane protein</topology>
    </subcellularLocation>
</comment>
<dbReference type="InterPro" id="IPR000719">
    <property type="entry name" value="Prot_kinase_dom"/>
</dbReference>
<dbReference type="InterPro" id="IPR017441">
    <property type="entry name" value="Protein_kinase_ATP_BS"/>
</dbReference>
<dbReference type="Proteomes" id="UP001151760">
    <property type="component" value="Unassembled WGS sequence"/>
</dbReference>
<dbReference type="PROSITE" id="PS00108">
    <property type="entry name" value="PROTEIN_KINASE_ST"/>
    <property type="match status" value="1"/>
</dbReference>
<dbReference type="EMBL" id="BQNB010011261">
    <property type="protein sequence ID" value="GJS88277.1"/>
    <property type="molecule type" value="Genomic_DNA"/>
</dbReference>
<keyword evidence="13" id="KW-1185">Reference proteome</keyword>
<keyword evidence="6" id="KW-0418">Kinase</keyword>
<evidence type="ECO:0000313" key="12">
    <source>
        <dbReference type="EMBL" id="GJS88277.1"/>
    </source>
</evidence>
<keyword evidence="2" id="KW-0723">Serine/threonine-protein kinase</keyword>
<evidence type="ECO:0000256" key="8">
    <source>
        <dbReference type="PROSITE-ProRule" id="PRU10141"/>
    </source>
</evidence>